<sequence>MASGICRLPPELLVEAMRACESPHDIHSLIKAYPRALACFLANRHQVLRPFLRKLELQFGGDIPRSALLAARLRLVRQHDFGNLTTLQVEQIIEPFLASYLKGPRPELITLPTLCELIDLMPEVEWIMSSYVPRAWNIFRLGLPYRRPRVMATCKLASFPLELSMTERQRFYDTIFRFEGYCLAFFRRKVMLFEGQLDIRLLFFESRKMFDSIQYYINDQHWLMFNKIVSHLNTIFSFPRNQMLFCSGSMDHELHLIRFRRRTWTESRRFIHYLTSQGLKMLLTLQSMKFSEQVRFTLEFFFTMPQMHYPTPPVRSVNDGLGSPVVGSDPWMPWEFCDRARSYVEWRIAASFWDESRLRGKIKEVSKS</sequence>
<dbReference type="EMBL" id="JANRMS010002041">
    <property type="protein sequence ID" value="KAJ3524659.1"/>
    <property type="molecule type" value="Genomic_DNA"/>
</dbReference>
<keyword evidence="2" id="KW-1185">Reference proteome</keyword>
<accession>A0ACC1RQF5</accession>
<evidence type="ECO:0000313" key="2">
    <source>
        <dbReference type="Proteomes" id="UP001148629"/>
    </source>
</evidence>
<organism evidence="1 2">
    <name type="scientific">Fusarium decemcellulare</name>
    <dbReference type="NCBI Taxonomy" id="57161"/>
    <lineage>
        <taxon>Eukaryota</taxon>
        <taxon>Fungi</taxon>
        <taxon>Dikarya</taxon>
        <taxon>Ascomycota</taxon>
        <taxon>Pezizomycotina</taxon>
        <taxon>Sordariomycetes</taxon>
        <taxon>Hypocreomycetidae</taxon>
        <taxon>Hypocreales</taxon>
        <taxon>Nectriaceae</taxon>
        <taxon>Fusarium</taxon>
        <taxon>Fusarium decemcellulare species complex</taxon>
    </lineage>
</organism>
<comment type="caution">
    <text evidence="1">The sequence shown here is derived from an EMBL/GenBank/DDBJ whole genome shotgun (WGS) entry which is preliminary data.</text>
</comment>
<evidence type="ECO:0000313" key="1">
    <source>
        <dbReference type="EMBL" id="KAJ3524659.1"/>
    </source>
</evidence>
<name>A0ACC1RQF5_9HYPO</name>
<reference evidence="1" key="1">
    <citation type="submission" date="2022-08" db="EMBL/GenBank/DDBJ databases">
        <title>Genome Sequence of Fusarium decemcellulare.</title>
        <authorList>
            <person name="Buettner E."/>
        </authorList>
    </citation>
    <scope>NUCLEOTIDE SEQUENCE</scope>
    <source>
        <strain evidence="1">Babe19</strain>
    </source>
</reference>
<protein>
    <submittedName>
        <fullName evidence="1">Uncharacterized protein</fullName>
    </submittedName>
</protein>
<proteinExistence type="predicted"/>
<gene>
    <name evidence="1" type="ORF">NM208_g11974</name>
</gene>
<dbReference type="Proteomes" id="UP001148629">
    <property type="component" value="Unassembled WGS sequence"/>
</dbReference>